<keyword evidence="3" id="KW-1003">Cell membrane</keyword>
<dbReference type="STRING" id="563192.HMPREF0179_01061"/>
<feature type="domain" description="Type II secretion system protein GspF" evidence="9">
    <location>
        <begin position="80"/>
        <end position="202"/>
    </location>
</feature>
<comment type="similarity">
    <text evidence="2">Belongs to the GSP F family.</text>
</comment>
<reference evidence="10 11" key="1">
    <citation type="submission" date="2010-10" db="EMBL/GenBank/DDBJ databases">
        <authorList>
            <consortium name="The Broad Institute Genome Sequencing Platform"/>
            <person name="Ward D."/>
            <person name="Earl A."/>
            <person name="Feldgarden M."/>
            <person name="Young S.K."/>
            <person name="Gargeya S."/>
            <person name="Zeng Q."/>
            <person name="Alvarado L."/>
            <person name="Berlin A."/>
            <person name="Bochicchio J."/>
            <person name="Chapman S.B."/>
            <person name="Chen Z."/>
            <person name="Freedman E."/>
            <person name="Gellesch M."/>
            <person name="Goldberg J."/>
            <person name="Griggs A."/>
            <person name="Gujja S."/>
            <person name="Heilman E."/>
            <person name="Heiman D."/>
            <person name="Howarth C."/>
            <person name="Mehta T."/>
            <person name="Neiman D."/>
            <person name="Pearson M."/>
            <person name="Roberts A."/>
            <person name="Saif S."/>
            <person name="Shea T."/>
            <person name="Shenoy N."/>
            <person name="Sisk P."/>
            <person name="Stolte C."/>
            <person name="Sykes S."/>
            <person name="White J."/>
            <person name="Yandava C."/>
            <person name="Allen-Vercoe E."/>
            <person name="Sibley C."/>
            <person name="Ambrose C.E."/>
            <person name="Strauss J."/>
            <person name="Daigneault M."/>
            <person name="Haas B."/>
            <person name="Nusbaum C."/>
            <person name="Birren B."/>
        </authorList>
    </citation>
    <scope>NUCLEOTIDE SEQUENCE [LARGE SCALE GENOMIC DNA]</scope>
    <source>
        <strain evidence="10 11">3_1_6</strain>
    </source>
</reference>
<dbReference type="PANTHER" id="PTHR30012">
    <property type="entry name" value="GENERAL SECRETION PATHWAY PROTEIN"/>
    <property type="match status" value="1"/>
</dbReference>
<evidence type="ECO:0000256" key="5">
    <source>
        <dbReference type="ARBA" id="ARBA00022692"/>
    </source>
</evidence>
<evidence type="ECO:0000256" key="4">
    <source>
        <dbReference type="ARBA" id="ARBA00022519"/>
    </source>
</evidence>
<evidence type="ECO:0000256" key="8">
    <source>
        <dbReference type="SAM" id="Phobius"/>
    </source>
</evidence>
<evidence type="ECO:0000313" key="11">
    <source>
        <dbReference type="Proteomes" id="UP000006034"/>
    </source>
</evidence>
<organism evidence="10 11">
    <name type="scientific">Bilophila wadsworthia (strain 3_1_6)</name>
    <dbReference type="NCBI Taxonomy" id="563192"/>
    <lineage>
        <taxon>Bacteria</taxon>
        <taxon>Pseudomonadati</taxon>
        <taxon>Thermodesulfobacteriota</taxon>
        <taxon>Desulfovibrionia</taxon>
        <taxon>Desulfovibrionales</taxon>
        <taxon>Desulfovibrionaceae</taxon>
        <taxon>Bilophila</taxon>
    </lineage>
</organism>
<dbReference type="EMBL" id="ADCP02000001">
    <property type="protein sequence ID" value="EFV45133.1"/>
    <property type="molecule type" value="Genomic_DNA"/>
</dbReference>
<keyword evidence="7 8" id="KW-0472">Membrane</keyword>
<evidence type="ECO:0000313" key="10">
    <source>
        <dbReference type="EMBL" id="EFV45133.1"/>
    </source>
</evidence>
<dbReference type="InterPro" id="IPR003004">
    <property type="entry name" value="GspF/PilC"/>
</dbReference>
<keyword evidence="6 8" id="KW-1133">Transmembrane helix</keyword>
<dbReference type="GO" id="GO:0005886">
    <property type="term" value="C:plasma membrane"/>
    <property type="evidence" value="ECO:0007669"/>
    <property type="project" value="UniProtKB-SubCell"/>
</dbReference>
<comment type="subcellular location">
    <subcellularLocation>
        <location evidence="1">Cell inner membrane</location>
        <topology evidence="1">Multi-pass membrane protein</topology>
    </subcellularLocation>
</comment>
<dbReference type="OrthoDB" id="9805682at2"/>
<evidence type="ECO:0000259" key="9">
    <source>
        <dbReference type="Pfam" id="PF00482"/>
    </source>
</evidence>
<feature type="transmembrane region" description="Helical" evidence="8">
    <location>
        <begin position="385"/>
        <end position="406"/>
    </location>
</feature>
<keyword evidence="11" id="KW-1185">Reference proteome</keyword>
<dbReference type="GO" id="GO:0015628">
    <property type="term" value="P:protein secretion by the type II secretion system"/>
    <property type="evidence" value="ECO:0007669"/>
    <property type="project" value="TreeGrafter"/>
</dbReference>
<dbReference type="InterPro" id="IPR042094">
    <property type="entry name" value="T2SS_GspF_sf"/>
</dbReference>
<comment type="caution">
    <text evidence="10">The sequence shown here is derived from an EMBL/GenBank/DDBJ whole genome shotgun (WGS) entry which is preliminary data.</text>
</comment>
<keyword evidence="5 8" id="KW-0812">Transmembrane</keyword>
<evidence type="ECO:0000256" key="1">
    <source>
        <dbReference type="ARBA" id="ARBA00004429"/>
    </source>
</evidence>
<proteinExistence type="inferred from homology"/>
<sequence length="413" mass="44649">MANFCYKAISAKGKTVRGLVEADTERQAIASVREKGLVPLSVESASASVANPGKPSSKSSFKKILESLHPVPKTAVAAMARQLATLLHAGLPLDEALASICAHDDASRMQGIVSRLRDRIMAGGDLADGLAEFPNVFSSTFVTMVRAGEASGTLELVIERFAEHIEQQVALVRKVQATLAYPILMLFVGIGVVIFLLTFVIPKVTQIFSDMGRALPVPTQILLAVSDGIRSGWWIILLLVLCIMIGVWRMRRTEGGKRYAHRLLLRLPGIAGIYRPLIVGHMTRTLGMLLKNGVTLLKALHIVKSVADNKLMAQAVQNMIDGVQAGRDLSEFMNDPLVFPPLSRQMVAAGERSGQLGEMLLWVANDSENRVASRLQVVTSLMEPVMILLLGGIVGFVVIAIILPIFEMSTLAG</sequence>
<dbReference type="PANTHER" id="PTHR30012:SF0">
    <property type="entry name" value="TYPE II SECRETION SYSTEM PROTEIN F-RELATED"/>
    <property type="match status" value="1"/>
</dbReference>
<dbReference type="PRINTS" id="PR00812">
    <property type="entry name" value="BCTERIALGSPF"/>
</dbReference>
<feature type="transmembrane region" description="Helical" evidence="8">
    <location>
        <begin position="232"/>
        <end position="251"/>
    </location>
</feature>
<evidence type="ECO:0000256" key="7">
    <source>
        <dbReference type="ARBA" id="ARBA00023136"/>
    </source>
</evidence>
<dbReference type="Pfam" id="PF00482">
    <property type="entry name" value="T2SSF"/>
    <property type="match status" value="2"/>
</dbReference>
<dbReference type="AlphaFoldDB" id="E5Y4E9"/>
<dbReference type="InterPro" id="IPR018076">
    <property type="entry name" value="T2SS_GspF_dom"/>
</dbReference>
<evidence type="ECO:0000256" key="3">
    <source>
        <dbReference type="ARBA" id="ARBA00022475"/>
    </source>
</evidence>
<evidence type="ECO:0000256" key="6">
    <source>
        <dbReference type="ARBA" id="ARBA00022989"/>
    </source>
</evidence>
<reference evidence="10 11" key="2">
    <citation type="submission" date="2013-04" db="EMBL/GenBank/DDBJ databases">
        <title>The Genome Sequence of Bilophila wadsworthia 3_1_6.</title>
        <authorList>
            <consortium name="The Broad Institute Genomics Platform"/>
            <person name="Earl A."/>
            <person name="Ward D."/>
            <person name="Feldgarden M."/>
            <person name="Gevers D."/>
            <person name="Sibley C."/>
            <person name="Strauss J."/>
            <person name="Allen-Vercoe E."/>
            <person name="Walker B."/>
            <person name="Young S."/>
            <person name="Zeng Q."/>
            <person name="Gargeya S."/>
            <person name="Fitzgerald M."/>
            <person name="Haas B."/>
            <person name="Abouelleil A."/>
            <person name="Allen A.W."/>
            <person name="Alvarado L."/>
            <person name="Arachchi H.M."/>
            <person name="Berlin A.M."/>
            <person name="Chapman S.B."/>
            <person name="Gainer-Dewar J."/>
            <person name="Goldberg J."/>
            <person name="Griggs A."/>
            <person name="Gujja S."/>
            <person name="Hansen M."/>
            <person name="Howarth C."/>
            <person name="Imamovic A."/>
            <person name="Ireland A."/>
            <person name="Larimer J."/>
            <person name="McCowan C."/>
            <person name="Murphy C."/>
            <person name="Pearson M."/>
            <person name="Poon T.W."/>
            <person name="Priest M."/>
            <person name="Roberts A."/>
            <person name="Saif S."/>
            <person name="Shea T."/>
            <person name="Sisk P."/>
            <person name="Sykes S."/>
            <person name="Wortman J."/>
            <person name="Nusbaum C."/>
            <person name="Birren B."/>
        </authorList>
    </citation>
    <scope>NUCLEOTIDE SEQUENCE [LARGE SCALE GENOMIC DNA]</scope>
    <source>
        <strain evidence="10 11">3_1_6</strain>
    </source>
</reference>
<dbReference type="Proteomes" id="UP000006034">
    <property type="component" value="Unassembled WGS sequence"/>
</dbReference>
<feature type="domain" description="Type II secretion system protein GspF" evidence="9">
    <location>
        <begin position="283"/>
        <end position="404"/>
    </location>
</feature>
<dbReference type="RefSeq" id="WP_005025865.1">
    <property type="nucleotide sequence ID" value="NZ_KE150238.1"/>
</dbReference>
<feature type="transmembrane region" description="Helical" evidence="8">
    <location>
        <begin position="179"/>
        <end position="201"/>
    </location>
</feature>
<dbReference type="GeneID" id="78086201"/>
<dbReference type="Gene3D" id="1.20.81.30">
    <property type="entry name" value="Type II secretion system (T2SS), domain F"/>
    <property type="match status" value="2"/>
</dbReference>
<name>E5Y4E9_BILW3</name>
<evidence type="ECO:0000256" key="2">
    <source>
        <dbReference type="ARBA" id="ARBA00005745"/>
    </source>
</evidence>
<keyword evidence="4" id="KW-0997">Cell inner membrane</keyword>
<dbReference type="eggNOG" id="COG1459">
    <property type="taxonomic scope" value="Bacteria"/>
</dbReference>
<protein>
    <recommendedName>
        <fullName evidence="9">Type II secretion system protein GspF domain-containing protein</fullName>
    </recommendedName>
</protein>
<dbReference type="HOGENOM" id="CLU_035032_2_1_7"/>
<gene>
    <name evidence="10" type="ORF">HMPREF0179_01061</name>
</gene>
<accession>E5Y4E9</accession>
<dbReference type="FunFam" id="1.20.81.30:FF:000001">
    <property type="entry name" value="Type II secretion system protein F"/>
    <property type="match status" value="2"/>
</dbReference>